<proteinExistence type="predicted"/>
<organism evidence="1">
    <name type="scientific">viral metagenome</name>
    <dbReference type="NCBI Taxonomy" id="1070528"/>
    <lineage>
        <taxon>unclassified sequences</taxon>
        <taxon>metagenomes</taxon>
        <taxon>organismal metagenomes</taxon>
    </lineage>
</organism>
<dbReference type="AlphaFoldDB" id="A0A6H1ZB89"/>
<evidence type="ECO:0000313" key="2">
    <source>
        <dbReference type="EMBL" id="QJH94144.1"/>
    </source>
</evidence>
<name>A0A6H1ZB89_9ZZZZ</name>
<accession>A0A6H1ZB89</accession>
<protein>
    <submittedName>
        <fullName evidence="1">Uncharacterized protein</fullName>
    </submittedName>
</protein>
<dbReference type="EMBL" id="MT143981">
    <property type="protein sequence ID" value="QJA44824.1"/>
    <property type="molecule type" value="Genomic_DNA"/>
</dbReference>
<sequence length="118" mass="13039">MLKKVTMLFLSLVLFGSVVFAGEGQNPTIYNVTLTSANTEYSQVIAPSVKKITLQCRTPYDVRLAYETGKVAAPTTPYLTIKKGNVYWEDSLNTKLESTTLYLASAQAGVVIEIVVWR</sequence>
<reference evidence="1" key="1">
    <citation type="submission" date="2020-03" db="EMBL/GenBank/DDBJ databases">
        <title>The deep terrestrial virosphere.</title>
        <authorList>
            <person name="Holmfeldt K."/>
            <person name="Nilsson E."/>
            <person name="Simone D."/>
            <person name="Lopez-Fernandez M."/>
            <person name="Wu X."/>
            <person name="de Brujin I."/>
            <person name="Lundin D."/>
            <person name="Andersson A."/>
            <person name="Bertilsson S."/>
            <person name="Dopson M."/>
        </authorList>
    </citation>
    <scope>NUCLEOTIDE SEQUENCE</scope>
    <source>
        <strain evidence="1">TM448A00151</strain>
        <strain evidence="2">TM448B00189</strain>
    </source>
</reference>
<evidence type="ECO:0000313" key="1">
    <source>
        <dbReference type="EMBL" id="QJA44824.1"/>
    </source>
</evidence>
<gene>
    <name evidence="1" type="ORF">TM448A00151_0023</name>
    <name evidence="2" type="ORF">TM448B00189_0037</name>
</gene>
<dbReference type="EMBL" id="MT144596">
    <property type="protein sequence ID" value="QJH94144.1"/>
    <property type="molecule type" value="Genomic_DNA"/>
</dbReference>